<evidence type="ECO:0000256" key="1">
    <source>
        <dbReference type="ARBA" id="ARBA00004613"/>
    </source>
</evidence>
<dbReference type="InterPro" id="IPR031825">
    <property type="entry name" value="RXLR"/>
</dbReference>
<evidence type="ECO:0000256" key="4">
    <source>
        <dbReference type="ARBA" id="ARBA00022729"/>
    </source>
</evidence>
<dbReference type="Pfam" id="PF16810">
    <property type="entry name" value="RXLR"/>
    <property type="match status" value="1"/>
</dbReference>
<sequence length="134" mass="14984">MRIWRAFLAILIGLLGTCDAATVAASSPKTLAAGPMMTRESLIENTKRFLRKESVKNNEAIDEERGFKDIVEAARIAALKIMIPAWLVAGKDSTEVIKILKMTYPYVDHKNWEVLKSFQNAHGKVQHSLYPVGK</sequence>
<comment type="subcellular location">
    <subcellularLocation>
        <location evidence="1 5">Secreted</location>
    </subcellularLocation>
</comment>
<keyword evidence="4 5" id="KW-0732">Signal</keyword>
<dbReference type="AlphaFoldDB" id="A0A8J5J2M7"/>
<evidence type="ECO:0000313" key="7">
    <source>
        <dbReference type="Proteomes" id="UP000709295"/>
    </source>
</evidence>
<feature type="signal peptide" evidence="5">
    <location>
        <begin position="1"/>
        <end position="20"/>
    </location>
</feature>
<accession>A0A8J5J2M7</accession>
<comment type="domain">
    <text evidence="5">The RxLR-dEER motif acts to carry the protein into the host cell cytoplasm through binding to cell surface phosphatidylinositol-3-phosphate.</text>
</comment>
<evidence type="ECO:0000256" key="2">
    <source>
        <dbReference type="ARBA" id="ARBA00010400"/>
    </source>
</evidence>
<evidence type="ECO:0000256" key="5">
    <source>
        <dbReference type="RuleBase" id="RU367124"/>
    </source>
</evidence>
<keyword evidence="7" id="KW-1185">Reference proteome</keyword>
<name>A0A8J5J2M7_9STRA</name>
<comment type="function">
    <text evidence="5">Effector that suppresses plant defense responses during pathogen infection.</text>
</comment>
<reference evidence="6" key="1">
    <citation type="submission" date="2021-01" db="EMBL/GenBank/DDBJ databases">
        <title>Phytophthora aleatoria, a newly-described species from Pinus radiata is distinct from Phytophthora cactorum isolates based on comparative genomics.</title>
        <authorList>
            <person name="Mcdougal R."/>
            <person name="Panda P."/>
            <person name="Williams N."/>
            <person name="Studholme D.J."/>
        </authorList>
    </citation>
    <scope>NUCLEOTIDE SEQUENCE</scope>
    <source>
        <strain evidence="6">NZFS 4037</strain>
    </source>
</reference>
<dbReference type="Proteomes" id="UP000709295">
    <property type="component" value="Unassembled WGS sequence"/>
</dbReference>
<gene>
    <name evidence="6" type="ORF">JG688_00010057</name>
</gene>
<proteinExistence type="inferred from homology"/>
<feature type="chain" id="PRO_5044961603" description="RxLR effector protein" evidence="5">
    <location>
        <begin position="21"/>
        <end position="134"/>
    </location>
</feature>
<organism evidence="6 7">
    <name type="scientific">Phytophthora aleatoria</name>
    <dbReference type="NCBI Taxonomy" id="2496075"/>
    <lineage>
        <taxon>Eukaryota</taxon>
        <taxon>Sar</taxon>
        <taxon>Stramenopiles</taxon>
        <taxon>Oomycota</taxon>
        <taxon>Peronosporomycetes</taxon>
        <taxon>Peronosporales</taxon>
        <taxon>Peronosporaceae</taxon>
        <taxon>Phytophthora</taxon>
    </lineage>
</organism>
<dbReference type="EMBL" id="JAENGY010000611">
    <property type="protein sequence ID" value="KAG6959472.1"/>
    <property type="molecule type" value="Genomic_DNA"/>
</dbReference>
<comment type="similarity">
    <text evidence="2 5">Belongs to the RxLR effector family.</text>
</comment>
<protein>
    <recommendedName>
        <fullName evidence="5">RxLR effector protein</fullName>
    </recommendedName>
</protein>
<keyword evidence="3 5" id="KW-0964">Secreted</keyword>
<comment type="caution">
    <text evidence="6">The sequence shown here is derived from an EMBL/GenBank/DDBJ whole genome shotgun (WGS) entry which is preliminary data.</text>
</comment>
<evidence type="ECO:0000313" key="6">
    <source>
        <dbReference type="EMBL" id="KAG6959472.1"/>
    </source>
</evidence>
<evidence type="ECO:0000256" key="3">
    <source>
        <dbReference type="ARBA" id="ARBA00022525"/>
    </source>
</evidence>